<gene>
    <name evidence="3" type="ORF">RI536_13770</name>
    <name evidence="4" type="ORF">RI536_17795</name>
</gene>
<evidence type="ECO:0000259" key="2">
    <source>
        <dbReference type="Pfam" id="PF21311"/>
    </source>
</evidence>
<feature type="domain" description="P68 RBP/TagC-like beta-propeller" evidence="2">
    <location>
        <begin position="553"/>
        <end position="745"/>
    </location>
</feature>
<accession>A0AAW8VZR3</accession>
<dbReference type="RefSeq" id="WP_216780898.1">
    <property type="nucleotide sequence ID" value="NZ_JAGXBR010000057.1"/>
</dbReference>
<name>A0AAW8VZR3_LACPE</name>
<organism evidence="4 5">
    <name type="scientific">Lactiplantibacillus pentosus</name>
    <name type="common">Lactobacillus pentosus</name>
    <dbReference type="NCBI Taxonomy" id="1589"/>
    <lineage>
        <taxon>Bacteria</taxon>
        <taxon>Bacillati</taxon>
        <taxon>Bacillota</taxon>
        <taxon>Bacilli</taxon>
        <taxon>Lactobacillales</taxon>
        <taxon>Lactobacillaceae</taxon>
        <taxon>Lactiplantibacillus</taxon>
    </lineage>
</organism>
<dbReference type="Pfam" id="PF06605">
    <property type="entry name" value="Prophage_tail"/>
    <property type="match status" value="1"/>
</dbReference>
<dbReference type="EMBL" id="JAVLAQ010000005">
    <property type="protein sequence ID" value="MDT6991889.1"/>
    <property type="molecule type" value="Genomic_DNA"/>
</dbReference>
<evidence type="ECO:0000313" key="4">
    <source>
        <dbReference type="EMBL" id="MDT6991889.1"/>
    </source>
</evidence>
<feature type="domain" description="Tail spike" evidence="1">
    <location>
        <begin position="145"/>
        <end position="379"/>
    </location>
</feature>
<evidence type="ECO:0000313" key="5">
    <source>
        <dbReference type="Proteomes" id="UP001267003"/>
    </source>
</evidence>
<proteinExistence type="predicted"/>
<sequence length="784" mass="86134">MALNNQYLILDPNLKRIGTLTVDGATKFSNDSVKIQLADSDTTSTSYDDDVSVGTNDNFNGTINLNAQSKKFDHQGSLDVLQGQPDSDKVVAGNNLAYYDELSGHWYVMYIYSTDNASSAAVKHVTTVNFTNLCLYSLAHHYPIATTASASTIQTAFNECFNATGWTLDYQTTNVMTPSITIDGKTKASTLLQTLIQTYDVEIDPYVEIDSQGNITKKVCVITDKLNNDVVYNEAVFGKNMTSIKRTTVSTPVTKLIPYGASGSTIAAVNDGKPYIVDDDANQKYNPGWQAGLYYEAVVTANSINDASGLKAWAQEMLELYNHPRTYYEVAVTPTFNPPLGATIRFKDELIKPVLDASGRVIQRTISFANPYGNTVGFGEYTTVQVATPAWLEGLTSALDDAVSKAKSDASTIVPTILHPDGLDFATGETSKRLILTAHEGNENISAYVDSLGFVWGRTDDNGNVDTSYAKTGYLNNVLAGTTGNIRAQIDGDYITDNPEISINDATWIKFGSFNAYDNDVNRVMQHAEQLSDGRWMTSQADCTYTLRDANLKYVSKMSVTNGGHGTSFGVTIENSKIYIFAPLKTTTGYDLVKIPFTAGKTLDTNGVTHLLSFDHYIRVNYDATNDYFGLTDTSLNYYVLKGSDVRNGVYNVLYQIALTDYGYDIDTQIYQGQLLDFPYVYFQSGNQNDGDTCQMYAINLIHEGECFNYIYDFTDKLGLSGYIEPEGLAFATVNGTKVLMNFLTSTVGVNTIPKTEYFYQVSVTSRTPMTASDGSDDDSNDND</sequence>
<dbReference type="Proteomes" id="UP001267003">
    <property type="component" value="Unassembled WGS sequence"/>
</dbReference>
<evidence type="ECO:0000259" key="1">
    <source>
        <dbReference type="Pfam" id="PF06605"/>
    </source>
</evidence>
<protein>
    <submittedName>
        <fullName evidence="4">Phage tail protein</fullName>
    </submittedName>
</protein>
<evidence type="ECO:0000313" key="3">
    <source>
        <dbReference type="EMBL" id="MDT6991128.1"/>
    </source>
</evidence>
<dbReference type="EMBL" id="JAVLAQ010000002">
    <property type="protein sequence ID" value="MDT6991128.1"/>
    <property type="molecule type" value="Genomic_DNA"/>
</dbReference>
<dbReference type="InterPro" id="IPR010572">
    <property type="entry name" value="Tail_dom"/>
</dbReference>
<dbReference type="Pfam" id="PF21311">
    <property type="entry name" value="Phage_RBD_prop"/>
    <property type="match status" value="1"/>
</dbReference>
<dbReference type="AlphaFoldDB" id="A0AAW8VZR3"/>
<dbReference type="InterPro" id="IPR048799">
    <property type="entry name" value="P68_RBP_TagC-like_beta-prop"/>
</dbReference>
<comment type="caution">
    <text evidence="4">The sequence shown here is derived from an EMBL/GenBank/DDBJ whole genome shotgun (WGS) entry which is preliminary data.</text>
</comment>
<reference evidence="4" key="1">
    <citation type="submission" date="2023-08" db="EMBL/GenBank/DDBJ databases">
        <authorList>
            <person name="Page C.A."/>
            <person name="Perez-Diaz I.M."/>
        </authorList>
    </citation>
    <scope>NUCLEOTIDE SEQUENCE</scope>
    <source>
        <strain evidence="4">7.8.46</strain>
    </source>
</reference>